<feature type="domain" description="Amidohydrolase-related" evidence="1">
    <location>
        <begin position="15"/>
        <end position="263"/>
    </location>
</feature>
<dbReference type="AlphaFoldDB" id="A0A1T5G2D4"/>
<accession>A0A1T5G2D4</accession>
<dbReference type="SUPFAM" id="SSF51556">
    <property type="entry name" value="Metallo-dependent hydrolases"/>
    <property type="match status" value="1"/>
</dbReference>
<keyword evidence="2" id="KW-0378">Hydrolase</keyword>
<dbReference type="Proteomes" id="UP000189818">
    <property type="component" value="Unassembled WGS sequence"/>
</dbReference>
<gene>
    <name evidence="2" type="ORF">SAMN06295920_111185</name>
</gene>
<evidence type="ECO:0000259" key="1">
    <source>
        <dbReference type="Pfam" id="PF04909"/>
    </source>
</evidence>
<dbReference type="RefSeq" id="WP_079650185.1">
    <property type="nucleotide sequence ID" value="NZ_FUYM01000011.1"/>
</dbReference>
<evidence type="ECO:0000313" key="3">
    <source>
        <dbReference type="Proteomes" id="UP000189818"/>
    </source>
</evidence>
<dbReference type="EMBL" id="FUYM01000011">
    <property type="protein sequence ID" value="SKC02588.1"/>
    <property type="molecule type" value="Genomic_DNA"/>
</dbReference>
<organism evidence="2 3">
    <name type="scientific">Rhizorhabdus histidinilytica</name>
    <dbReference type="NCBI Taxonomy" id="439228"/>
    <lineage>
        <taxon>Bacteria</taxon>
        <taxon>Pseudomonadati</taxon>
        <taxon>Pseudomonadota</taxon>
        <taxon>Alphaproteobacteria</taxon>
        <taxon>Sphingomonadales</taxon>
        <taxon>Sphingomonadaceae</taxon>
        <taxon>Rhizorhabdus</taxon>
    </lineage>
</organism>
<dbReference type="InterPro" id="IPR032466">
    <property type="entry name" value="Metal_Hydrolase"/>
</dbReference>
<dbReference type="PANTHER" id="PTHR35563">
    <property type="entry name" value="BARREL METAL-DEPENDENT HYDROLASE, PUTATIVE (AFU_ORTHOLOGUE AFUA_1G16240)-RELATED"/>
    <property type="match status" value="1"/>
</dbReference>
<dbReference type="InterPro" id="IPR006680">
    <property type="entry name" value="Amidohydro-rel"/>
</dbReference>
<dbReference type="GO" id="GO:0016787">
    <property type="term" value="F:hydrolase activity"/>
    <property type="evidence" value="ECO:0007669"/>
    <property type="project" value="UniProtKB-KW"/>
</dbReference>
<dbReference type="PANTHER" id="PTHR35563:SF2">
    <property type="entry name" value="BARREL METAL-DEPENDENT HYDROLASE, PUTATIVE (AFU_ORTHOLOGUE AFUA_1G16240)-RELATED"/>
    <property type="match status" value="1"/>
</dbReference>
<dbReference type="Pfam" id="PF04909">
    <property type="entry name" value="Amidohydro_2"/>
    <property type="match status" value="1"/>
</dbReference>
<dbReference type="STRING" id="439228.SAMN06295920_111185"/>
<dbReference type="Gene3D" id="3.20.20.140">
    <property type="entry name" value="Metal-dependent hydrolases"/>
    <property type="match status" value="1"/>
</dbReference>
<proteinExistence type="predicted"/>
<keyword evidence="3" id="KW-1185">Reference proteome</keyword>
<protein>
    <submittedName>
        <fullName evidence="2">Predicted metal-dependent hydrolase, TIM-barrel fold</fullName>
    </submittedName>
</protein>
<sequence length="273" mass="29496">MAGDEAAAEGAAPVVDGHAHVFNRATPLAADAHARPDYDYAVEDWLADMARHGLHYGVIAAASLHGDHNDHILSALAAYPDRLRGTVILPPDADARRLRDLARRGVVGVRLTWRRLAGLPDPRADPWRLHLHALADAGLHVELLAGNDDLPVLLPALAESGVRVVVDHFGVPRRDAGAHGEGMEALLRAIDRGGTWVKISAGFRMAFETARDCAVRLLVEAGTERLIWGSDAPFVNHEGSVDYAAALALYHRLVPDDAARQAIDRTALDLYFT</sequence>
<reference evidence="3" key="1">
    <citation type="submission" date="2017-02" db="EMBL/GenBank/DDBJ databases">
        <authorList>
            <person name="Varghese N."/>
            <person name="Submissions S."/>
        </authorList>
    </citation>
    <scope>NUCLEOTIDE SEQUENCE [LARGE SCALE GENOMIC DNA]</scope>
    <source>
        <strain evidence="3">UM2</strain>
    </source>
</reference>
<name>A0A1T5G2D4_9SPHN</name>
<evidence type="ECO:0000313" key="2">
    <source>
        <dbReference type="EMBL" id="SKC02588.1"/>
    </source>
</evidence>
<dbReference type="InterPro" id="IPR052358">
    <property type="entry name" value="Aro_Compnd_Degr_Hydrolases"/>
</dbReference>
<dbReference type="OrthoDB" id="9787654at2"/>